<dbReference type="InterPro" id="IPR011016">
    <property type="entry name" value="Znf_RING-CH"/>
</dbReference>
<keyword evidence="2" id="KW-0808">Transferase</keyword>
<keyword evidence="6" id="KW-0833">Ubl conjugation pathway</keyword>
<comment type="subcellular location">
    <subcellularLocation>
        <location evidence="1">Membrane</location>
        <topology evidence="1">Multi-pass membrane protein</topology>
    </subcellularLocation>
</comment>
<evidence type="ECO:0000256" key="5">
    <source>
        <dbReference type="ARBA" id="ARBA00022771"/>
    </source>
</evidence>
<gene>
    <name evidence="12" type="ORF">WJX75_007340</name>
</gene>
<keyword evidence="8 10" id="KW-1133">Transmembrane helix</keyword>
<proteinExistence type="predicted"/>
<protein>
    <recommendedName>
        <fullName evidence="11">RING-CH-type domain-containing protein</fullName>
    </recommendedName>
</protein>
<evidence type="ECO:0000256" key="6">
    <source>
        <dbReference type="ARBA" id="ARBA00022786"/>
    </source>
</evidence>
<accession>A0ABR2YEF6</accession>
<keyword evidence="5" id="KW-0863">Zinc-finger</keyword>
<dbReference type="EMBL" id="JALJOT010000014">
    <property type="protein sequence ID" value="KAK9903500.1"/>
    <property type="molecule type" value="Genomic_DNA"/>
</dbReference>
<dbReference type="Proteomes" id="UP001491310">
    <property type="component" value="Unassembled WGS sequence"/>
</dbReference>
<keyword evidence="7" id="KW-0862">Zinc</keyword>
<evidence type="ECO:0000313" key="12">
    <source>
        <dbReference type="EMBL" id="KAK9903500.1"/>
    </source>
</evidence>
<keyword evidence="9 10" id="KW-0472">Membrane</keyword>
<evidence type="ECO:0000256" key="2">
    <source>
        <dbReference type="ARBA" id="ARBA00022679"/>
    </source>
</evidence>
<dbReference type="PROSITE" id="PS51292">
    <property type="entry name" value="ZF_RING_CH"/>
    <property type="match status" value="1"/>
</dbReference>
<evidence type="ECO:0000259" key="11">
    <source>
        <dbReference type="PROSITE" id="PS51292"/>
    </source>
</evidence>
<dbReference type="InterPro" id="IPR013083">
    <property type="entry name" value="Znf_RING/FYVE/PHD"/>
</dbReference>
<feature type="domain" description="RING-CH-type" evidence="11">
    <location>
        <begin position="1"/>
        <end position="71"/>
    </location>
</feature>
<dbReference type="PANTHER" id="PTHR46065">
    <property type="entry name" value="E3 UBIQUITIN-PROTEIN LIGASE MARCH 2/3 FAMILY MEMBER"/>
    <property type="match status" value="1"/>
</dbReference>
<dbReference type="Gene3D" id="3.30.40.10">
    <property type="entry name" value="Zinc/RING finger domain, C3HC4 (zinc finger)"/>
    <property type="match status" value="1"/>
</dbReference>
<evidence type="ECO:0000256" key="9">
    <source>
        <dbReference type="ARBA" id="ARBA00023136"/>
    </source>
</evidence>
<evidence type="ECO:0000256" key="8">
    <source>
        <dbReference type="ARBA" id="ARBA00022989"/>
    </source>
</evidence>
<dbReference type="PANTHER" id="PTHR46065:SF3">
    <property type="entry name" value="FI20425P1"/>
    <property type="match status" value="1"/>
</dbReference>
<dbReference type="Pfam" id="PF12906">
    <property type="entry name" value="RINGv"/>
    <property type="match status" value="1"/>
</dbReference>
<keyword evidence="3 10" id="KW-0812">Transmembrane</keyword>
<evidence type="ECO:0000313" key="13">
    <source>
        <dbReference type="Proteomes" id="UP001491310"/>
    </source>
</evidence>
<evidence type="ECO:0000256" key="10">
    <source>
        <dbReference type="SAM" id="Phobius"/>
    </source>
</evidence>
<keyword evidence="13" id="KW-1185">Reference proteome</keyword>
<feature type="transmembrane region" description="Helical" evidence="10">
    <location>
        <begin position="146"/>
        <end position="164"/>
    </location>
</feature>
<keyword evidence="4" id="KW-0479">Metal-binding</keyword>
<reference evidence="12 13" key="1">
    <citation type="journal article" date="2024" name="Nat. Commun.">
        <title>Phylogenomics reveals the evolutionary origins of lichenization in chlorophyte algae.</title>
        <authorList>
            <person name="Puginier C."/>
            <person name="Libourel C."/>
            <person name="Otte J."/>
            <person name="Skaloud P."/>
            <person name="Haon M."/>
            <person name="Grisel S."/>
            <person name="Petersen M."/>
            <person name="Berrin J.G."/>
            <person name="Delaux P.M."/>
            <person name="Dal Grande F."/>
            <person name="Keller J."/>
        </authorList>
    </citation>
    <scope>NUCLEOTIDE SEQUENCE [LARGE SCALE GENOMIC DNA]</scope>
    <source>
        <strain evidence="12 13">SAG 216-7</strain>
    </source>
</reference>
<evidence type="ECO:0000256" key="4">
    <source>
        <dbReference type="ARBA" id="ARBA00022723"/>
    </source>
</evidence>
<dbReference type="CDD" id="cd16495">
    <property type="entry name" value="RING_CH-C4HC3_MARCH"/>
    <property type="match status" value="1"/>
</dbReference>
<evidence type="ECO:0000256" key="3">
    <source>
        <dbReference type="ARBA" id="ARBA00022692"/>
    </source>
</evidence>
<dbReference type="SUPFAM" id="SSF57850">
    <property type="entry name" value="RING/U-box"/>
    <property type="match status" value="1"/>
</dbReference>
<sequence length="272" mass="29521">MDRGKGNSCRICWEEADAEPDGALVAPCNCKGTTRYVHLRCLRQWQMARLSAGEVRASSYCEICHSRYKLPQDTPRGALPCSWLLQWLRQSLAQAKDLVNRDPSKLLERICQVSFAANAVIQGSYYAGRGLQRGFLSSTQSLGPRVLTFLGWVPELILGSAAIPSLQVPIFFSSAAIIIASLVEVAVCSAAGAYLGFLYGSSVGTLRLLHWTVSVTLAVPFRASSLLRGGLARALSQGGLLLSSIFCGNKSRASATTFLAQVCLIRFLFGRR</sequence>
<evidence type="ECO:0000256" key="1">
    <source>
        <dbReference type="ARBA" id="ARBA00004141"/>
    </source>
</evidence>
<evidence type="ECO:0000256" key="7">
    <source>
        <dbReference type="ARBA" id="ARBA00022833"/>
    </source>
</evidence>
<dbReference type="SMART" id="SM00744">
    <property type="entry name" value="RINGv"/>
    <property type="match status" value="1"/>
</dbReference>
<organism evidence="12 13">
    <name type="scientific">Coccomyxa subellipsoidea</name>
    <dbReference type="NCBI Taxonomy" id="248742"/>
    <lineage>
        <taxon>Eukaryota</taxon>
        <taxon>Viridiplantae</taxon>
        <taxon>Chlorophyta</taxon>
        <taxon>core chlorophytes</taxon>
        <taxon>Trebouxiophyceae</taxon>
        <taxon>Trebouxiophyceae incertae sedis</taxon>
        <taxon>Coccomyxaceae</taxon>
        <taxon>Coccomyxa</taxon>
    </lineage>
</organism>
<feature type="transmembrane region" description="Helical" evidence="10">
    <location>
        <begin position="170"/>
        <end position="196"/>
    </location>
</feature>
<name>A0ABR2YEF6_9CHLO</name>
<comment type="caution">
    <text evidence="12">The sequence shown here is derived from an EMBL/GenBank/DDBJ whole genome shotgun (WGS) entry which is preliminary data.</text>
</comment>